<evidence type="ECO:0000313" key="5">
    <source>
        <dbReference type="EMBL" id="KAG9391021.1"/>
    </source>
</evidence>
<dbReference type="AlphaFoldDB" id="A0A8J6AQ61"/>
<dbReference type="InterPro" id="IPR002068">
    <property type="entry name" value="A-crystallin/Hsp20_dom"/>
</dbReference>
<keyword evidence="6" id="KW-1185">Reference proteome</keyword>
<evidence type="ECO:0000256" key="2">
    <source>
        <dbReference type="PROSITE-ProRule" id="PRU00285"/>
    </source>
</evidence>
<dbReference type="SUPFAM" id="SSF49764">
    <property type="entry name" value="HSP20-like chaperones"/>
    <property type="match status" value="1"/>
</dbReference>
<dbReference type="InterPro" id="IPR008978">
    <property type="entry name" value="HSP20-like_chaperone"/>
</dbReference>
<evidence type="ECO:0000259" key="4">
    <source>
        <dbReference type="PROSITE" id="PS01031"/>
    </source>
</evidence>
<gene>
    <name evidence="5" type="ORF">J8273_7295</name>
</gene>
<dbReference type="PANTHER" id="PTHR11527">
    <property type="entry name" value="HEAT-SHOCK PROTEIN 20 FAMILY MEMBER"/>
    <property type="match status" value="1"/>
</dbReference>
<comment type="similarity">
    <text evidence="2 3">Belongs to the small heat shock protein (HSP20) family.</text>
</comment>
<evidence type="ECO:0000256" key="1">
    <source>
        <dbReference type="ARBA" id="ARBA00023016"/>
    </source>
</evidence>
<organism evidence="5 6">
    <name type="scientific">Carpediemonas membranifera</name>
    <dbReference type="NCBI Taxonomy" id="201153"/>
    <lineage>
        <taxon>Eukaryota</taxon>
        <taxon>Metamonada</taxon>
        <taxon>Carpediemonas-like organisms</taxon>
        <taxon>Carpediemonas</taxon>
    </lineage>
</organism>
<protein>
    <submittedName>
        <fullName evidence="5">Hsp20/alpha crystallin family</fullName>
    </submittedName>
</protein>
<dbReference type="Proteomes" id="UP000717585">
    <property type="component" value="Unassembled WGS sequence"/>
</dbReference>
<dbReference type="InterPro" id="IPR031107">
    <property type="entry name" value="Small_HSP"/>
</dbReference>
<dbReference type="EMBL" id="JAHDYR010000062">
    <property type="protein sequence ID" value="KAG9391021.1"/>
    <property type="molecule type" value="Genomic_DNA"/>
</dbReference>
<keyword evidence="1" id="KW-0346">Stress response</keyword>
<feature type="domain" description="SHSP" evidence="4">
    <location>
        <begin position="53"/>
        <end position="167"/>
    </location>
</feature>
<dbReference type="Gene3D" id="2.60.40.790">
    <property type="match status" value="1"/>
</dbReference>
<accession>A0A8J6AQ61</accession>
<proteinExistence type="inferred from homology"/>
<comment type="caution">
    <text evidence="5">The sequence shown here is derived from an EMBL/GenBank/DDBJ whole genome shotgun (WGS) entry which is preliminary data.</text>
</comment>
<dbReference type="Pfam" id="PF00011">
    <property type="entry name" value="HSP20"/>
    <property type="match status" value="1"/>
</dbReference>
<dbReference type="PROSITE" id="PS01031">
    <property type="entry name" value="SHSP"/>
    <property type="match status" value="1"/>
</dbReference>
<name>A0A8J6AQ61_9EUKA</name>
<evidence type="ECO:0000313" key="6">
    <source>
        <dbReference type="Proteomes" id="UP000717585"/>
    </source>
</evidence>
<reference evidence="5" key="1">
    <citation type="submission" date="2021-05" db="EMBL/GenBank/DDBJ databases">
        <title>A free-living protist that lacks canonical eukaryotic 1 DNA replication and segregation systems.</title>
        <authorList>
            <person name="Salas-Leiva D.E."/>
            <person name="Tromer E.C."/>
            <person name="Curtis B.A."/>
            <person name="Jerlstrom-Hultqvist J."/>
            <person name="Kolisko M."/>
            <person name="Yi Z."/>
            <person name="Salas-Leiva J.S."/>
            <person name="Gallot-Lavallee L."/>
            <person name="Kops G.J.P.L."/>
            <person name="Archibald J.M."/>
            <person name="Simpson A.G.B."/>
            <person name="Roger A.J."/>
        </authorList>
    </citation>
    <scope>NUCLEOTIDE SEQUENCE</scope>
    <source>
        <strain evidence="5">BICM</strain>
    </source>
</reference>
<dbReference type="OrthoDB" id="1431247at2759"/>
<evidence type="ECO:0000256" key="3">
    <source>
        <dbReference type="RuleBase" id="RU003616"/>
    </source>
</evidence>
<sequence>MFSDLSDFFQDFQQPFEHVFQDWTHQRPHQDRRSLMRRPESLSIANRSAKPMQRSITISRPVMDITEDDKNLTVQVELPGISKDDITVNVTAENVLTIETRQETEHRDETANYFLMERQAGSYRRCVQLPGNVDGKNCTARHENGVLTMAFPKTTPQESTITTVPIA</sequence>
<dbReference type="CDD" id="cd06464">
    <property type="entry name" value="ACD_sHsps-like"/>
    <property type="match status" value="1"/>
</dbReference>